<proteinExistence type="predicted"/>
<evidence type="ECO:0000259" key="3">
    <source>
        <dbReference type="Pfam" id="PF00171"/>
    </source>
</evidence>
<dbReference type="PANTHER" id="PTHR43353:SF3">
    <property type="entry name" value="ALDEHYDE DEHYDROGENASE-RELATED"/>
    <property type="match status" value="1"/>
</dbReference>
<dbReference type="Pfam" id="PF00171">
    <property type="entry name" value="Aldedh"/>
    <property type="match status" value="1"/>
</dbReference>
<feature type="domain" description="Aldehyde dehydrogenase" evidence="3">
    <location>
        <begin position="7"/>
        <end position="432"/>
    </location>
</feature>
<dbReference type="Proteomes" id="UP000280668">
    <property type="component" value="Unassembled WGS sequence"/>
</dbReference>
<evidence type="ECO:0000313" key="5">
    <source>
        <dbReference type="Proteomes" id="UP000280668"/>
    </source>
</evidence>
<dbReference type="InterPro" id="IPR015590">
    <property type="entry name" value="Aldehyde_DH_dom"/>
</dbReference>
<dbReference type="Gene3D" id="3.40.309.10">
    <property type="entry name" value="Aldehyde Dehydrogenase, Chain A, domain 2"/>
    <property type="match status" value="1"/>
</dbReference>
<accession>A0A3N2BDI6</accession>
<feature type="region of interest" description="Disordered" evidence="2">
    <location>
        <begin position="1"/>
        <end position="23"/>
    </location>
</feature>
<name>A0A3N2BDI6_9MICO</name>
<organism evidence="4 5">
    <name type="scientific">Bogoriella caseilytica</name>
    <dbReference type="NCBI Taxonomy" id="56055"/>
    <lineage>
        <taxon>Bacteria</taxon>
        <taxon>Bacillati</taxon>
        <taxon>Actinomycetota</taxon>
        <taxon>Actinomycetes</taxon>
        <taxon>Micrococcales</taxon>
        <taxon>Bogoriellaceae</taxon>
        <taxon>Bogoriella</taxon>
    </lineage>
</organism>
<comment type="caution">
    <text evidence="4">The sequence shown here is derived from an EMBL/GenBank/DDBJ whole genome shotgun (WGS) entry which is preliminary data.</text>
</comment>
<gene>
    <name evidence="4" type="ORF">EDD31_1683</name>
</gene>
<dbReference type="InterPro" id="IPR016163">
    <property type="entry name" value="Ald_DH_C"/>
</dbReference>
<sequence>MIYDSASTPSYSPQTGEHLGDVPATPLSEVEAKVARAALATSAMRGAAPALRANWMRAVGSAISAQAERLGEIAHEETGLGEERMRGEAGRSEAQWDFYATVAEEGSYLDVVIEHATETAPEIRRVSEAAGPVAVFGASNFPFAYGALGHDAASAFAAGAPIVVKAHPAHPRLSAALEELVTEALAEAGAPEGAFAMVYGFDAGVAVVEHPAITAVGFTGSERGGLALQAAAQRREIPIPVFAEMGTINPVVLTDSASSMAELAQQWIRALAFGTGQVCTKPGLVFAPRGSAFAEEAAAELQAQHHQGWALTEQIAQSYRAGLTELEQAGAQPLARVSGPGQGWSVDPALMTVSLAQLQPGSRLLAECFGPVGLICEYEDIEDVIDVIAGLQGALTASIFAAEDSPVLPDLVKALSAMVGRLSLNAWTSGVSTGWAQHHGGPFPATTVPTASSVGAAALRRFVRPVAYQSLPPAVLPPALHDGNPWHLPRRIDGRLTPEN</sequence>
<dbReference type="InterPro" id="IPR050740">
    <property type="entry name" value="Aldehyde_DH_Superfamily"/>
</dbReference>
<evidence type="ECO:0000256" key="1">
    <source>
        <dbReference type="ARBA" id="ARBA00023002"/>
    </source>
</evidence>
<evidence type="ECO:0000313" key="4">
    <source>
        <dbReference type="EMBL" id="ROR73308.1"/>
    </source>
</evidence>
<dbReference type="OrthoDB" id="9770537at2"/>
<dbReference type="InterPro" id="IPR016161">
    <property type="entry name" value="Ald_DH/histidinol_DH"/>
</dbReference>
<keyword evidence="5" id="KW-1185">Reference proteome</keyword>
<keyword evidence="1" id="KW-0560">Oxidoreductase</keyword>
<dbReference type="Gene3D" id="3.40.605.10">
    <property type="entry name" value="Aldehyde Dehydrogenase, Chain A, domain 1"/>
    <property type="match status" value="1"/>
</dbReference>
<dbReference type="SUPFAM" id="SSF53720">
    <property type="entry name" value="ALDH-like"/>
    <property type="match status" value="1"/>
</dbReference>
<feature type="compositionally biased region" description="Polar residues" evidence="2">
    <location>
        <begin position="1"/>
        <end position="15"/>
    </location>
</feature>
<dbReference type="PANTHER" id="PTHR43353">
    <property type="entry name" value="SUCCINATE-SEMIALDEHYDE DEHYDROGENASE, MITOCHONDRIAL"/>
    <property type="match status" value="1"/>
</dbReference>
<dbReference type="EMBL" id="RKHK01000001">
    <property type="protein sequence ID" value="ROR73308.1"/>
    <property type="molecule type" value="Genomic_DNA"/>
</dbReference>
<protein>
    <submittedName>
        <fullName evidence="4">NADP-dependent aldehyde dehydrogenase</fullName>
    </submittedName>
</protein>
<evidence type="ECO:0000256" key="2">
    <source>
        <dbReference type="SAM" id="MobiDB-lite"/>
    </source>
</evidence>
<dbReference type="InterPro" id="IPR016162">
    <property type="entry name" value="Ald_DH_N"/>
</dbReference>
<dbReference type="RefSeq" id="WP_123303744.1">
    <property type="nucleotide sequence ID" value="NZ_RKHK01000001.1"/>
</dbReference>
<dbReference type="GO" id="GO:0016620">
    <property type="term" value="F:oxidoreductase activity, acting on the aldehyde or oxo group of donors, NAD or NADP as acceptor"/>
    <property type="evidence" value="ECO:0007669"/>
    <property type="project" value="InterPro"/>
</dbReference>
<reference evidence="4 5" key="1">
    <citation type="submission" date="2018-11" db="EMBL/GenBank/DDBJ databases">
        <title>Sequencing the genomes of 1000 actinobacteria strains.</title>
        <authorList>
            <person name="Klenk H.-P."/>
        </authorList>
    </citation>
    <scope>NUCLEOTIDE SEQUENCE [LARGE SCALE GENOMIC DNA]</scope>
    <source>
        <strain evidence="4 5">DSM 11294</strain>
    </source>
</reference>
<dbReference type="AlphaFoldDB" id="A0A3N2BDI6"/>